<evidence type="ECO:0000256" key="1">
    <source>
        <dbReference type="ARBA" id="ARBA00022801"/>
    </source>
</evidence>
<dbReference type="Proteomes" id="UP001548713">
    <property type="component" value="Unassembled WGS sequence"/>
</dbReference>
<sequence>MSELLSPGWQERHVWVGDVRLHVVEAGPADGAPIILLHGFPEFWWAWRNQIDRLADAGLRVIVPDMRGYNESDRPKGVQAYAVRKLVGDVTGLATALGYEQFALAGHDWGGLVAWHVAARHPSRVTRLAILDAPHPDVWSRFSMRHPTQALRSAYVAWFQLPLLPETMLGALDFAILRATMKTSAKSGIFPRHVLSHYVESWSGHGALTAMLNYYRALSIPGEAPIDRIRCPTAIIWGERDSFLDNRLARESASMCDAASMTLIPEATHWLHLEQPANVADQLLALVRQERPPLS</sequence>
<evidence type="ECO:0000313" key="3">
    <source>
        <dbReference type="EMBL" id="MET1755372.1"/>
    </source>
</evidence>
<dbReference type="GO" id="GO:0016787">
    <property type="term" value="F:hydrolase activity"/>
    <property type="evidence" value="ECO:0007669"/>
    <property type="project" value="UniProtKB-KW"/>
</dbReference>
<dbReference type="EMBL" id="JBEWLY010000013">
    <property type="protein sequence ID" value="MET1755372.1"/>
    <property type="molecule type" value="Genomic_DNA"/>
</dbReference>
<dbReference type="InterPro" id="IPR029058">
    <property type="entry name" value="AB_hydrolase_fold"/>
</dbReference>
<dbReference type="SUPFAM" id="SSF53474">
    <property type="entry name" value="alpha/beta-Hydrolases"/>
    <property type="match status" value="1"/>
</dbReference>
<accession>A0ABV2D0H9</accession>
<dbReference type="RefSeq" id="WP_353983839.1">
    <property type="nucleotide sequence ID" value="NZ_JBEWLY010000013.1"/>
</dbReference>
<feature type="domain" description="AB hydrolase-1" evidence="2">
    <location>
        <begin position="33"/>
        <end position="276"/>
    </location>
</feature>
<comment type="caution">
    <text evidence="3">The sequence shown here is derived from an EMBL/GenBank/DDBJ whole genome shotgun (WGS) entry which is preliminary data.</text>
</comment>
<organism evidence="3 4">
    <name type="scientific">Novosphingobium kalidii</name>
    <dbReference type="NCBI Taxonomy" id="3230299"/>
    <lineage>
        <taxon>Bacteria</taxon>
        <taxon>Pseudomonadati</taxon>
        <taxon>Pseudomonadota</taxon>
        <taxon>Alphaproteobacteria</taxon>
        <taxon>Sphingomonadales</taxon>
        <taxon>Sphingomonadaceae</taxon>
        <taxon>Novosphingobium</taxon>
    </lineage>
</organism>
<dbReference type="PANTHER" id="PTHR43329">
    <property type="entry name" value="EPOXIDE HYDROLASE"/>
    <property type="match status" value="1"/>
</dbReference>
<keyword evidence="1 3" id="KW-0378">Hydrolase</keyword>
<evidence type="ECO:0000313" key="4">
    <source>
        <dbReference type="Proteomes" id="UP001548713"/>
    </source>
</evidence>
<dbReference type="PRINTS" id="PR00412">
    <property type="entry name" value="EPOXHYDRLASE"/>
</dbReference>
<reference evidence="3 4" key="1">
    <citation type="submission" date="2024-07" db="EMBL/GenBank/DDBJ databases">
        <title>Novosphingobium kalidii RD2P27.</title>
        <authorList>
            <person name="Sun J.-Q."/>
        </authorList>
    </citation>
    <scope>NUCLEOTIDE SEQUENCE [LARGE SCALE GENOMIC DNA]</scope>
    <source>
        <strain evidence="3 4">RD2P27</strain>
    </source>
</reference>
<name>A0ABV2D0H9_9SPHN</name>
<dbReference type="Pfam" id="PF00561">
    <property type="entry name" value="Abhydrolase_1"/>
    <property type="match status" value="1"/>
</dbReference>
<gene>
    <name evidence="3" type="ORF">ABVV53_07855</name>
</gene>
<proteinExistence type="predicted"/>
<dbReference type="InterPro" id="IPR000639">
    <property type="entry name" value="Epox_hydrolase-like"/>
</dbReference>
<keyword evidence="4" id="KW-1185">Reference proteome</keyword>
<dbReference type="Gene3D" id="3.40.50.1820">
    <property type="entry name" value="alpha/beta hydrolase"/>
    <property type="match status" value="1"/>
</dbReference>
<protein>
    <submittedName>
        <fullName evidence="3">Alpha/beta hydrolase</fullName>
    </submittedName>
</protein>
<dbReference type="PRINTS" id="PR00111">
    <property type="entry name" value="ABHYDROLASE"/>
</dbReference>
<dbReference type="InterPro" id="IPR000073">
    <property type="entry name" value="AB_hydrolase_1"/>
</dbReference>
<evidence type="ECO:0000259" key="2">
    <source>
        <dbReference type="Pfam" id="PF00561"/>
    </source>
</evidence>